<gene>
    <name evidence="3" type="ORF">VNO80_28377</name>
</gene>
<evidence type="ECO:0000313" key="4">
    <source>
        <dbReference type="Proteomes" id="UP001374584"/>
    </source>
</evidence>
<evidence type="ECO:0000313" key="3">
    <source>
        <dbReference type="EMBL" id="KAK7331640.1"/>
    </source>
</evidence>
<accession>A0AAN9QBC7</accession>
<feature type="signal peptide" evidence="1">
    <location>
        <begin position="1"/>
        <end position="26"/>
    </location>
</feature>
<evidence type="ECO:0000256" key="1">
    <source>
        <dbReference type="SAM" id="SignalP"/>
    </source>
</evidence>
<sequence length="121" mass="12895">MGEGRSISAIVVFFCMLVLYSEMAHASTYVVGGKTGWSGDMSAWNGKVYKAGDTLLFYYDATQHNVVVVDEGGYNSCSASPGSKTYQTGHDYIQLPKGPSYFISSLPGQCQGGLKLSVSAV</sequence>
<dbReference type="PANTHER" id="PTHR33021">
    <property type="entry name" value="BLUE COPPER PROTEIN"/>
    <property type="match status" value="1"/>
</dbReference>
<dbReference type="AlphaFoldDB" id="A0AAN9QBC7"/>
<dbReference type="PANTHER" id="PTHR33021:SF9">
    <property type="entry name" value="PUTATIVE, EXPRESSED-RELATED"/>
    <property type="match status" value="1"/>
</dbReference>
<dbReference type="Gene3D" id="2.60.40.420">
    <property type="entry name" value="Cupredoxins - blue copper proteins"/>
    <property type="match status" value="1"/>
</dbReference>
<dbReference type="InterPro" id="IPR041844">
    <property type="entry name" value="Plantacyanin"/>
</dbReference>
<dbReference type="InterPro" id="IPR003245">
    <property type="entry name" value="Phytocyanin_dom"/>
</dbReference>
<dbReference type="GO" id="GO:0005886">
    <property type="term" value="C:plasma membrane"/>
    <property type="evidence" value="ECO:0007669"/>
    <property type="project" value="TreeGrafter"/>
</dbReference>
<feature type="domain" description="Phytocyanin" evidence="2">
    <location>
        <begin position="27"/>
        <end position="121"/>
    </location>
</feature>
<dbReference type="Proteomes" id="UP001374584">
    <property type="component" value="Unassembled WGS sequence"/>
</dbReference>
<name>A0AAN9QBC7_PHACN</name>
<reference evidence="3 4" key="1">
    <citation type="submission" date="2024-01" db="EMBL/GenBank/DDBJ databases">
        <title>The genomes of 5 underutilized Papilionoideae crops provide insights into root nodulation and disease resistanc.</title>
        <authorList>
            <person name="Jiang F."/>
        </authorList>
    </citation>
    <scope>NUCLEOTIDE SEQUENCE [LARGE SCALE GENOMIC DNA]</scope>
    <source>
        <strain evidence="3">JINMINGXINNONG_FW02</strain>
        <tissue evidence="3">Leaves</tissue>
    </source>
</reference>
<protein>
    <recommendedName>
        <fullName evidence="2">Phytocyanin domain-containing protein</fullName>
    </recommendedName>
</protein>
<feature type="chain" id="PRO_5042934861" description="Phytocyanin domain-containing protein" evidence="1">
    <location>
        <begin position="27"/>
        <end position="121"/>
    </location>
</feature>
<dbReference type="GO" id="GO:0009055">
    <property type="term" value="F:electron transfer activity"/>
    <property type="evidence" value="ECO:0007669"/>
    <property type="project" value="InterPro"/>
</dbReference>
<dbReference type="InterPro" id="IPR039391">
    <property type="entry name" value="Phytocyanin-like"/>
</dbReference>
<proteinExistence type="predicted"/>
<dbReference type="InterPro" id="IPR008972">
    <property type="entry name" value="Cupredoxin"/>
</dbReference>
<evidence type="ECO:0000259" key="2">
    <source>
        <dbReference type="PROSITE" id="PS51485"/>
    </source>
</evidence>
<dbReference type="Pfam" id="PF02298">
    <property type="entry name" value="Cu_bind_like"/>
    <property type="match status" value="1"/>
</dbReference>
<dbReference type="SUPFAM" id="SSF49503">
    <property type="entry name" value="Cupredoxins"/>
    <property type="match status" value="1"/>
</dbReference>
<keyword evidence="4" id="KW-1185">Reference proteome</keyword>
<dbReference type="PROSITE" id="PS51485">
    <property type="entry name" value="PHYTOCYANIN"/>
    <property type="match status" value="1"/>
</dbReference>
<comment type="caution">
    <text evidence="3">The sequence shown here is derived from an EMBL/GenBank/DDBJ whole genome shotgun (WGS) entry which is preliminary data.</text>
</comment>
<dbReference type="EMBL" id="JAYMYR010000011">
    <property type="protein sequence ID" value="KAK7331640.1"/>
    <property type="molecule type" value="Genomic_DNA"/>
</dbReference>
<organism evidence="3 4">
    <name type="scientific">Phaseolus coccineus</name>
    <name type="common">Scarlet runner bean</name>
    <name type="synonym">Phaseolus multiflorus</name>
    <dbReference type="NCBI Taxonomy" id="3886"/>
    <lineage>
        <taxon>Eukaryota</taxon>
        <taxon>Viridiplantae</taxon>
        <taxon>Streptophyta</taxon>
        <taxon>Embryophyta</taxon>
        <taxon>Tracheophyta</taxon>
        <taxon>Spermatophyta</taxon>
        <taxon>Magnoliopsida</taxon>
        <taxon>eudicotyledons</taxon>
        <taxon>Gunneridae</taxon>
        <taxon>Pentapetalae</taxon>
        <taxon>rosids</taxon>
        <taxon>fabids</taxon>
        <taxon>Fabales</taxon>
        <taxon>Fabaceae</taxon>
        <taxon>Papilionoideae</taxon>
        <taxon>50 kb inversion clade</taxon>
        <taxon>NPAAA clade</taxon>
        <taxon>indigoferoid/millettioid clade</taxon>
        <taxon>Phaseoleae</taxon>
        <taxon>Phaseolus</taxon>
    </lineage>
</organism>
<dbReference type="CDD" id="cd11013">
    <property type="entry name" value="Plantacyanin"/>
    <property type="match status" value="1"/>
</dbReference>
<keyword evidence="1" id="KW-0732">Signal</keyword>